<sequence>MNSVIATWVRGSLDGFRLLCTALELDFDPVGDMTVPRVKDELARFKVWAGNIGAARTGRSSLEYRLRDSSNIRKQVLKLLEDLVELLQDAHSILKGDPIQLEDHNQGAEWREIMDGVEMFYNAEADADSLDLEDVNTNRETELSQIFTDIKEVVDCLFRLSVSIRNPAPHDRFRQSTKTDTSHHEPFDILHVREKFPVSDEVVAKRLGRAISLRRQYFKYRELHRQKLGHGLDDDDTSKMDEAGISTIASSVPKHLKEGESANEQTTQTVLDDDQSSEAGLSQTSFASSSTAGKRRVPPLPEQAEKGPFECPFCYMIISATTTRTWKHHVFGDLRPYVCLSPSCPTPGQDFERRHHWIQHVLQHHWRTWSCSFGCIQNFQSDQSIKDHLTTTHSNAIDEARLDTLVQLSERPKPLDAASTCPLCLQSLSSVKEYQRHVGRHQEELALFALPNIEGGEDDGSEESDESKVSEDIEEPEVLKEQEQEMTSEVC</sequence>
<gene>
    <name evidence="3" type="ORF">B0H66DRAFT_482065</name>
</gene>
<dbReference type="InterPro" id="IPR058925">
    <property type="entry name" value="zf-C2H2_AcuF"/>
</dbReference>
<dbReference type="EMBL" id="JAUEDM010000006">
    <property type="protein sequence ID" value="KAK3314877.1"/>
    <property type="molecule type" value="Genomic_DNA"/>
</dbReference>
<keyword evidence="4" id="KW-1185">Reference proteome</keyword>
<feature type="region of interest" description="Disordered" evidence="1">
    <location>
        <begin position="450"/>
        <end position="491"/>
    </location>
</feature>
<feature type="domain" description="C2H2-type" evidence="2">
    <location>
        <begin position="421"/>
        <end position="441"/>
    </location>
</feature>
<accession>A0AAE0HYJ4</accession>
<proteinExistence type="predicted"/>
<organism evidence="3 4">
    <name type="scientific">Apodospora peruviana</name>
    <dbReference type="NCBI Taxonomy" id="516989"/>
    <lineage>
        <taxon>Eukaryota</taxon>
        <taxon>Fungi</taxon>
        <taxon>Dikarya</taxon>
        <taxon>Ascomycota</taxon>
        <taxon>Pezizomycotina</taxon>
        <taxon>Sordariomycetes</taxon>
        <taxon>Sordariomycetidae</taxon>
        <taxon>Sordariales</taxon>
        <taxon>Lasiosphaeriaceae</taxon>
        <taxon>Apodospora</taxon>
    </lineage>
</organism>
<dbReference type="InterPro" id="IPR013087">
    <property type="entry name" value="Znf_C2H2_type"/>
</dbReference>
<dbReference type="AlphaFoldDB" id="A0AAE0HYJ4"/>
<dbReference type="PANTHER" id="PTHR35391:SF7">
    <property type="entry name" value="C2H2-TYPE DOMAIN-CONTAINING PROTEIN"/>
    <property type="match status" value="1"/>
</dbReference>
<comment type="caution">
    <text evidence="3">The sequence shown here is derived from an EMBL/GenBank/DDBJ whole genome shotgun (WGS) entry which is preliminary data.</text>
</comment>
<reference evidence="3" key="1">
    <citation type="journal article" date="2023" name="Mol. Phylogenet. Evol.">
        <title>Genome-scale phylogeny and comparative genomics of the fungal order Sordariales.</title>
        <authorList>
            <person name="Hensen N."/>
            <person name="Bonometti L."/>
            <person name="Westerberg I."/>
            <person name="Brannstrom I.O."/>
            <person name="Guillou S."/>
            <person name="Cros-Aarteil S."/>
            <person name="Calhoun S."/>
            <person name="Haridas S."/>
            <person name="Kuo A."/>
            <person name="Mondo S."/>
            <person name="Pangilinan J."/>
            <person name="Riley R."/>
            <person name="LaButti K."/>
            <person name="Andreopoulos B."/>
            <person name="Lipzen A."/>
            <person name="Chen C."/>
            <person name="Yan M."/>
            <person name="Daum C."/>
            <person name="Ng V."/>
            <person name="Clum A."/>
            <person name="Steindorff A."/>
            <person name="Ohm R.A."/>
            <person name="Martin F."/>
            <person name="Silar P."/>
            <person name="Natvig D.O."/>
            <person name="Lalanne C."/>
            <person name="Gautier V."/>
            <person name="Ament-Velasquez S.L."/>
            <person name="Kruys A."/>
            <person name="Hutchinson M.I."/>
            <person name="Powell A.J."/>
            <person name="Barry K."/>
            <person name="Miller A.N."/>
            <person name="Grigoriev I.V."/>
            <person name="Debuchy R."/>
            <person name="Gladieux P."/>
            <person name="Hiltunen Thoren M."/>
            <person name="Johannesson H."/>
        </authorList>
    </citation>
    <scope>NUCLEOTIDE SEQUENCE</scope>
    <source>
        <strain evidence="3">CBS 118394</strain>
    </source>
</reference>
<protein>
    <recommendedName>
        <fullName evidence="2">C2H2-type domain-containing protein</fullName>
    </recommendedName>
</protein>
<feature type="domain" description="C2H2-type" evidence="2">
    <location>
        <begin position="371"/>
        <end position="393"/>
    </location>
</feature>
<evidence type="ECO:0000259" key="2">
    <source>
        <dbReference type="PROSITE" id="PS00028"/>
    </source>
</evidence>
<reference evidence="3" key="2">
    <citation type="submission" date="2023-06" db="EMBL/GenBank/DDBJ databases">
        <authorList>
            <consortium name="Lawrence Berkeley National Laboratory"/>
            <person name="Haridas S."/>
            <person name="Hensen N."/>
            <person name="Bonometti L."/>
            <person name="Westerberg I."/>
            <person name="Brannstrom I.O."/>
            <person name="Guillou S."/>
            <person name="Cros-Aarteil S."/>
            <person name="Calhoun S."/>
            <person name="Kuo A."/>
            <person name="Mondo S."/>
            <person name="Pangilinan J."/>
            <person name="Riley R."/>
            <person name="Labutti K."/>
            <person name="Andreopoulos B."/>
            <person name="Lipzen A."/>
            <person name="Chen C."/>
            <person name="Yanf M."/>
            <person name="Daum C."/>
            <person name="Ng V."/>
            <person name="Clum A."/>
            <person name="Steindorff A."/>
            <person name="Ohm R."/>
            <person name="Martin F."/>
            <person name="Silar P."/>
            <person name="Natvig D."/>
            <person name="Lalanne C."/>
            <person name="Gautier V."/>
            <person name="Ament-Velasquez S.L."/>
            <person name="Kruys A."/>
            <person name="Hutchinson M.I."/>
            <person name="Powell A.J."/>
            <person name="Barry K."/>
            <person name="Miller A.N."/>
            <person name="Grigoriev I.V."/>
            <person name="Debuchy R."/>
            <person name="Gladieux P."/>
            <person name="Thoren M.H."/>
            <person name="Johannesson H."/>
        </authorList>
    </citation>
    <scope>NUCLEOTIDE SEQUENCE</scope>
    <source>
        <strain evidence="3">CBS 118394</strain>
    </source>
</reference>
<dbReference type="Pfam" id="PF26082">
    <property type="entry name" value="zf-C2H2_AcuF"/>
    <property type="match status" value="1"/>
</dbReference>
<feature type="compositionally biased region" description="Basic and acidic residues" evidence="1">
    <location>
        <begin position="466"/>
        <end position="483"/>
    </location>
</feature>
<dbReference type="PROSITE" id="PS00028">
    <property type="entry name" value="ZINC_FINGER_C2H2_1"/>
    <property type="match status" value="2"/>
</dbReference>
<evidence type="ECO:0000313" key="4">
    <source>
        <dbReference type="Proteomes" id="UP001283341"/>
    </source>
</evidence>
<name>A0AAE0HYJ4_9PEZI</name>
<feature type="compositionally biased region" description="Acidic residues" evidence="1">
    <location>
        <begin position="455"/>
        <end position="465"/>
    </location>
</feature>
<evidence type="ECO:0000256" key="1">
    <source>
        <dbReference type="SAM" id="MobiDB-lite"/>
    </source>
</evidence>
<feature type="compositionally biased region" description="Polar residues" evidence="1">
    <location>
        <begin position="277"/>
        <end position="292"/>
    </location>
</feature>
<evidence type="ECO:0000313" key="3">
    <source>
        <dbReference type="EMBL" id="KAK3314877.1"/>
    </source>
</evidence>
<dbReference type="PANTHER" id="PTHR35391">
    <property type="entry name" value="C2H2-TYPE DOMAIN-CONTAINING PROTEIN-RELATED"/>
    <property type="match status" value="1"/>
</dbReference>
<feature type="region of interest" description="Disordered" evidence="1">
    <location>
        <begin position="250"/>
        <end position="303"/>
    </location>
</feature>
<dbReference type="Proteomes" id="UP001283341">
    <property type="component" value="Unassembled WGS sequence"/>
</dbReference>
<dbReference type="SMART" id="SM00355">
    <property type="entry name" value="ZnF_C2H2"/>
    <property type="match status" value="3"/>
</dbReference>